<dbReference type="GO" id="GO:0030288">
    <property type="term" value="C:outer membrane-bounded periplasmic space"/>
    <property type="evidence" value="ECO:0007669"/>
    <property type="project" value="TreeGrafter"/>
</dbReference>
<dbReference type="InterPro" id="IPR036582">
    <property type="entry name" value="Mao_N_sf"/>
</dbReference>
<protein>
    <submittedName>
        <fullName evidence="3">AMIN domain-containing protein</fullName>
    </submittedName>
</protein>
<dbReference type="Gene3D" id="2.60.40.3500">
    <property type="match status" value="2"/>
</dbReference>
<dbReference type="RefSeq" id="WP_149545472.1">
    <property type="nucleotide sequence ID" value="NZ_VTPS01000011.1"/>
</dbReference>
<dbReference type="PANTHER" id="PTHR30404:SF0">
    <property type="entry name" value="N-ACETYLMURAMOYL-L-ALANINE AMIDASE AMIC"/>
    <property type="match status" value="1"/>
</dbReference>
<dbReference type="GO" id="GO:0008745">
    <property type="term" value="F:N-acetylmuramoyl-L-alanine amidase activity"/>
    <property type="evidence" value="ECO:0007669"/>
    <property type="project" value="InterPro"/>
</dbReference>
<comment type="caution">
    <text evidence="3">The sequence shown here is derived from an EMBL/GenBank/DDBJ whole genome shotgun (WGS) entry which is preliminary data.</text>
</comment>
<name>A0A5D8QC79_9THEO</name>
<feature type="domain" description="MurNAc-LAA" evidence="2">
    <location>
        <begin position="441"/>
        <end position="557"/>
    </location>
</feature>
<keyword evidence="4" id="KW-1185">Reference proteome</keyword>
<evidence type="ECO:0000313" key="4">
    <source>
        <dbReference type="Proteomes" id="UP000322976"/>
    </source>
</evidence>
<dbReference type="AlphaFoldDB" id="A0A5D8QC79"/>
<dbReference type="Pfam" id="PF07833">
    <property type="entry name" value="Cu_amine_oxidN1"/>
    <property type="match status" value="1"/>
</dbReference>
<reference evidence="3 4" key="1">
    <citation type="submission" date="2019-08" db="EMBL/GenBank/DDBJ databases">
        <title>Calorimonas adulescens gen. nov., sp. nov., an anaerobic thermophilic bacterium from Sakhalin hot spring.</title>
        <authorList>
            <person name="Khomyakova M.A."/>
            <person name="Merkel A.Y."/>
            <person name="Novikov A."/>
            <person name="Bonch-Osmolovskaya E.A."/>
            <person name="Slobodkin A.I."/>
        </authorList>
    </citation>
    <scope>NUCLEOTIDE SEQUENCE [LARGE SCALE GENOMIC DNA]</scope>
    <source>
        <strain evidence="3 4">A05MB</strain>
    </source>
</reference>
<accession>A0A5D8QC79</accession>
<dbReference type="SMART" id="SM00646">
    <property type="entry name" value="Ami_3"/>
    <property type="match status" value="1"/>
</dbReference>
<dbReference type="SUPFAM" id="SSF55383">
    <property type="entry name" value="Copper amine oxidase, domain N"/>
    <property type="match status" value="1"/>
</dbReference>
<dbReference type="InterPro" id="IPR012854">
    <property type="entry name" value="Cu_amine_oxidase-like_N"/>
</dbReference>
<organism evidence="3 4">
    <name type="scientific">Calorimonas adulescens</name>
    <dbReference type="NCBI Taxonomy" id="2606906"/>
    <lineage>
        <taxon>Bacteria</taxon>
        <taxon>Bacillati</taxon>
        <taxon>Bacillota</taxon>
        <taxon>Clostridia</taxon>
        <taxon>Thermoanaerobacterales</taxon>
        <taxon>Thermoanaerobacteraceae</taxon>
        <taxon>Calorimonas</taxon>
    </lineage>
</organism>
<dbReference type="Gene3D" id="3.30.457.10">
    <property type="entry name" value="Copper amine oxidase-like, N-terminal domain"/>
    <property type="match status" value="1"/>
</dbReference>
<dbReference type="Gene3D" id="3.40.630.40">
    <property type="entry name" value="Zn-dependent exopeptidases"/>
    <property type="match status" value="1"/>
</dbReference>
<evidence type="ECO:0000259" key="2">
    <source>
        <dbReference type="SMART" id="SM00646"/>
    </source>
</evidence>
<dbReference type="Proteomes" id="UP000322976">
    <property type="component" value="Unassembled WGS sequence"/>
</dbReference>
<dbReference type="Pfam" id="PF11741">
    <property type="entry name" value="AMIN"/>
    <property type="match status" value="2"/>
</dbReference>
<keyword evidence="1" id="KW-0378">Hydrolase</keyword>
<dbReference type="InterPro" id="IPR002508">
    <property type="entry name" value="MurNAc-LAA_cat"/>
</dbReference>
<evidence type="ECO:0000313" key="3">
    <source>
        <dbReference type="EMBL" id="TZE81709.1"/>
    </source>
</evidence>
<dbReference type="InterPro" id="IPR021731">
    <property type="entry name" value="AMIN_dom"/>
</dbReference>
<sequence>MLKRTSLFLILFMTIMELLLPMKNVLAAQKGVKLVINGTSIMWYNGPPISIYIDGNKIDSDVPPVIINDRTMVPVRVISENLGALVDWDSKTNTVYASYNGNYIELPIGKSEAKLNGNVIELDTNAMIVNDRTMVPLRFVAEAFKLQVDWDQVAYSVTIKRPEPKDGYSTIKDVQFYPTDAGYQVSIISDGPISQNSFLMQNPDRLVIDIPDSIMGLPNGVMPVGTGIVRQIRVSQFKENPYVSRVVIDLEAVQEYRITESDDKKVINIFFGSQMVNSIKYDEEKNAVIIDTDGVYYNAFKLRDPYRIVLDIPNALLKNPKGNNTISINDGNIKSIRWSQFDENTVRVVVDLNDKMDYKIEKNNGEIYFYVLPYDPNKKHVVVIDPGHGGKDPGASSSDGLKEKDVNLDISLKLNNLLQEAGYETYMTRVDDSYPELMDRVSLANEIGAEVFVSIHNNAHDNPSIGGTEVLYFPNGYNGDMRDNRTLAQSIHDAIMNEVDTTDRGIIQRPNLVVLKYTEMPAVIVEVAFLTNSNDVKKLKDEDFKWQVAKAIFDGIENYFYNID</sequence>
<dbReference type="GO" id="GO:0009253">
    <property type="term" value="P:peptidoglycan catabolic process"/>
    <property type="evidence" value="ECO:0007669"/>
    <property type="project" value="InterPro"/>
</dbReference>
<dbReference type="CDD" id="cd02696">
    <property type="entry name" value="MurNAc-LAA"/>
    <property type="match status" value="1"/>
</dbReference>
<dbReference type="SUPFAM" id="SSF53187">
    <property type="entry name" value="Zn-dependent exopeptidases"/>
    <property type="match status" value="1"/>
</dbReference>
<gene>
    <name evidence="3" type="ORF">FWJ32_08165</name>
</gene>
<dbReference type="EMBL" id="VTPS01000011">
    <property type="protein sequence ID" value="TZE81709.1"/>
    <property type="molecule type" value="Genomic_DNA"/>
</dbReference>
<dbReference type="InterPro" id="IPR050695">
    <property type="entry name" value="N-acetylmuramoyl_amidase_3"/>
</dbReference>
<evidence type="ECO:0000256" key="1">
    <source>
        <dbReference type="ARBA" id="ARBA00022801"/>
    </source>
</evidence>
<dbReference type="Pfam" id="PF01520">
    <property type="entry name" value="Amidase_3"/>
    <property type="match status" value="1"/>
</dbReference>
<proteinExistence type="predicted"/>
<dbReference type="PANTHER" id="PTHR30404">
    <property type="entry name" value="N-ACETYLMURAMOYL-L-ALANINE AMIDASE"/>
    <property type="match status" value="1"/>
</dbReference>